<evidence type="ECO:0000313" key="1">
    <source>
        <dbReference type="EMBL" id="WSE31142.1"/>
    </source>
</evidence>
<proteinExistence type="predicted"/>
<sequence>MNDRWTLVLPEGLDDFAWAEAEVRGVLLHVELDHAGRRYPAIVYDPYRIVQDADLVTESAPFYEANVVLVPEVTRDAVARAADRLARGGEPDWLPPRAPEPESSWTLDVANGAEVVDWARVGERGALSASLRYGERRFPITFHDLRRLAEAVGWDDLDHLESRRGDPRPVEFAGKNFIVLAELTRDAAEQAVAELGRRGEFAWLLD</sequence>
<protein>
    <submittedName>
        <fullName evidence="1">Uncharacterized protein</fullName>
    </submittedName>
</protein>
<name>A0ABZ1IB38_9PSEU</name>
<dbReference type="RefSeq" id="WP_326833951.1">
    <property type="nucleotide sequence ID" value="NZ_CP142149.1"/>
</dbReference>
<gene>
    <name evidence="1" type="ORF">VSH64_03285</name>
</gene>
<accession>A0ABZ1IB38</accession>
<evidence type="ECO:0000313" key="2">
    <source>
        <dbReference type="Proteomes" id="UP001330812"/>
    </source>
</evidence>
<keyword evidence="2" id="KW-1185">Reference proteome</keyword>
<dbReference type="EMBL" id="CP142149">
    <property type="protein sequence ID" value="WSE31142.1"/>
    <property type="molecule type" value="Genomic_DNA"/>
</dbReference>
<reference evidence="1 2" key="1">
    <citation type="journal article" date="2015" name="Int. J. Syst. Evol. Microbiol.">
        <title>Amycolatopsis rhabdoformis sp. nov., an actinomycete isolated from a tropical forest soil.</title>
        <authorList>
            <person name="Souza W.R."/>
            <person name="Silva R.E."/>
            <person name="Goodfellow M."/>
            <person name="Busarakam K."/>
            <person name="Figueiro F.S."/>
            <person name="Ferreira D."/>
            <person name="Rodrigues-Filho E."/>
            <person name="Moraes L.A.B."/>
            <person name="Zucchi T.D."/>
        </authorList>
    </citation>
    <scope>NUCLEOTIDE SEQUENCE [LARGE SCALE GENOMIC DNA]</scope>
    <source>
        <strain evidence="1 2">NCIMB 14900</strain>
    </source>
</reference>
<dbReference type="Proteomes" id="UP001330812">
    <property type="component" value="Chromosome"/>
</dbReference>
<organism evidence="1 2">
    <name type="scientific">Amycolatopsis rhabdoformis</name>
    <dbReference type="NCBI Taxonomy" id="1448059"/>
    <lineage>
        <taxon>Bacteria</taxon>
        <taxon>Bacillati</taxon>
        <taxon>Actinomycetota</taxon>
        <taxon>Actinomycetes</taxon>
        <taxon>Pseudonocardiales</taxon>
        <taxon>Pseudonocardiaceae</taxon>
        <taxon>Amycolatopsis</taxon>
    </lineage>
</organism>